<organism evidence="2 3">
    <name type="scientific">Afipia massiliensis</name>
    <dbReference type="NCBI Taxonomy" id="211460"/>
    <lineage>
        <taxon>Bacteria</taxon>
        <taxon>Pseudomonadati</taxon>
        <taxon>Pseudomonadota</taxon>
        <taxon>Alphaproteobacteria</taxon>
        <taxon>Hyphomicrobiales</taxon>
        <taxon>Nitrobacteraceae</taxon>
        <taxon>Afipia</taxon>
    </lineage>
</organism>
<proteinExistence type="predicted"/>
<sequence>MADMKATEDAAAAEQVRRVVTRYATAWAAGDFPTIRDCYHEQFTLYYAGNNPLSGVHRGKAACLAVLEEFRKRTRRKLISVDHIMAGPERGAVLASEQFSHDGKTTDVQRLLVYTIREDRLHECWVYDQDQALIDQLLSQGAP</sequence>
<dbReference type="SUPFAM" id="SSF54427">
    <property type="entry name" value="NTF2-like"/>
    <property type="match status" value="1"/>
</dbReference>
<keyword evidence="3" id="KW-1185">Reference proteome</keyword>
<evidence type="ECO:0000313" key="2">
    <source>
        <dbReference type="EMBL" id="TKT70767.1"/>
    </source>
</evidence>
<dbReference type="STRING" id="211460.YH63_14210"/>
<dbReference type="OrthoDB" id="8375282at2"/>
<feature type="domain" description="SnoaL-like" evidence="1">
    <location>
        <begin position="20"/>
        <end position="121"/>
    </location>
</feature>
<dbReference type="CDD" id="cd00531">
    <property type="entry name" value="NTF2_like"/>
    <property type="match status" value="1"/>
</dbReference>
<reference evidence="2" key="1">
    <citation type="submission" date="2019-04" db="EMBL/GenBank/DDBJ databases">
        <title>Whole genome sequencing of cave bacteria.</title>
        <authorList>
            <person name="Gan H.M."/>
            <person name="Barton H."/>
            <person name="Savka M.A."/>
        </authorList>
    </citation>
    <scope>NUCLEOTIDE SEQUENCE [LARGE SCALE GENOMIC DNA]</scope>
    <source>
        <strain evidence="2">LC387</strain>
    </source>
</reference>
<protein>
    <submittedName>
        <fullName evidence="2">Nuclear transport factor 2 family protein</fullName>
    </submittedName>
</protein>
<comment type="caution">
    <text evidence="2">The sequence shown here is derived from an EMBL/GenBank/DDBJ whole genome shotgun (WGS) entry which is preliminary data.</text>
</comment>
<dbReference type="EMBL" id="LBIA02000001">
    <property type="protein sequence ID" value="TKT70767.1"/>
    <property type="molecule type" value="Genomic_DNA"/>
</dbReference>
<accession>A0A4U6BKT1</accession>
<dbReference type="InterPro" id="IPR032710">
    <property type="entry name" value="NTF2-like_dom_sf"/>
</dbReference>
<name>A0A4U6BKT1_9BRAD</name>
<evidence type="ECO:0000313" key="3">
    <source>
        <dbReference type="Proteomes" id="UP000034832"/>
    </source>
</evidence>
<dbReference type="Pfam" id="PF12680">
    <property type="entry name" value="SnoaL_2"/>
    <property type="match status" value="1"/>
</dbReference>
<evidence type="ECO:0000259" key="1">
    <source>
        <dbReference type="Pfam" id="PF12680"/>
    </source>
</evidence>
<dbReference type="RefSeq" id="WP_046828607.1">
    <property type="nucleotide sequence ID" value="NZ_LBIA02000001.1"/>
</dbReference>
<gene>
    <name evidence="2" type="ORF">YH63_004695</name>
</gene>
<dbReference type="Proteomes" id="UP000034832">
    <property type="component" value="Unassembled WGS sequence"/>
</dbReference>
<dbReference type="InterPro" id="IPR037401">
    <property type="entry name" value="SnoaL-like"/>
</dbReference>
<dbReference type="AlphaFoldDB" id="A0A4U6BKT1"/>
<dbReference type="Gene3D" id="3.10.450.50">
    <property type="match status" value="1"/>
</dbReference>